<evidence type="ECO:0000256" key="4">
    <source>
        <dbReference type="ARBA" id="ARBA00022737"/>
    </source>
</evidence>
<dbReference type="CDD" id="cd05930">
    <property type="entry name" value="A_NRPS"/>
    <property type="match status" value="1"/>
</dbReference>
<dbReference type="PANTHER" id="PTHR45527">
    <property type="entry name" value="NONRIBOSOMAL PEPTIDE SYNTHETASE"/>
    <property type="match status" value="1"/>
</dbReference>
<dbReference type="InterPro" id="IPR042099">
    <property type="entry name" value="ANL_N_sf"/>
</dbReference>
<accession>A0ABT5ZEK8</accession>
<dbReference type="PANTHER" id="PTHR45527:SF1">
    <property type="entry name" value="FATTY ACID SYNTHASE"/>
    <property type="match status" value="1"/>
</dbReference>
<dbReference type="SUPFAM" id="SSF47336">
    <property type="entry name" value="ACP-like"/>
    <property type="match status" value="1"/>
</dbReference>
<keyword evidence="6" id="KW-0472">Membrane</keyword>
<dbReference type="Pfam" id="PF13193">
    <property type="entry name" value="AMP-binding_C"/>
    <property type="match status" value="1"/>
</dbReference>
<feature type="compositionally biased region" description="Basic residues" evidence="5">
    <location>
        <begin position="1368"/>
        <end position="1380"/>
    </location>
</feature>
<dbReference type="PROSITE" id="PS50075">
    <property type="entry name" value="CARRIER"/>
    <property type="match status" value="1"/>
</dbReference>
<dbReference type="InterPro" id="IPR009081">
    <property type="entry name" value="PP-bd_ACP"/>
</dbReference>
<reference evidence="8 9" key="1">
    <citation type="submission" date="2023-03" db="EMBL/GenBank/DDBJ databases">
        <title>Draft genome sequence of Streptomyces sp. RB6PN23 isolated from peat swamp forest in Thailand.</title>
        <authorList>
            <person name="Klaysubun C."/>
            <person name="Duangmal K."/>
        </authorList>
    </citation>
    <scope>NUCLEOTIDE SEQUENCE [LARGE SCALE GENOMIC DNA]</scope>
    <source>
        <strain evidence="8 9">RB6PN23</strain>
    </source>
</reference>
<protein>
    <submittedName>
        <fullName evidence="8">Amino acid adenylation domain-containing protein</fullName>
    </submittedName>
</protein>
<dbReference type="InterPro" id="IPR020806">
    <property type="entry name" value="PKS_PP-bd"/>
</dbReference>
<dbReference type="PROSITE" id="PS00101">
    <property type="entry name" value="HEXAPEP_TRANSFERASES"/>
    <property type="match status" value="1"/>
</dbReference>
<dbReference type="Gene3D" id="2.160.10.10">
    <property type="entry name" value="Hexapeptide repeat proteins"/>
    <property type="match status" value="2"/>
</dbReference>
<feature type="transmembrane region" description="Helical" evidence="6">
    <location>
        <begin position="610"/>
        <end position="631"/>
    </location>
</feature>
<dbReference type="InterPro" id="IPR025110">
    <property type="entry name" value="AMP-bd_C"/>
</dbReference>
<evidence type="ECO:0000313" key="9">
    <source>
        <dbReference type="Proteomes" id="UP001216579"/>
    </source>
</evidence>
<evidence type="ECO:0000256" key="5">
    <source>
        <dbReference type="SAM" id="MobiDB-lite"/>
    </source>
</evidence>
<evidence type="ECO:0000313" key="8">
    <source>
        <dbReference type="EMBL" id="MDF3288111.1"/>
    </source>
</evidence>
<dbReference type="SMART" id="SM00823">
    <property type="entry name" value="PKS_PP"/>
    <property type="match status" value="1"/>
</dbReference>
<dbReference type="SUPFAM" id="SSF51161">
    <property type="entry name" value="Trimeric LpxA-like enzymes"/>
    <property type="match status" value="3"/>
</dbReference>
<feature type="transmembrane region" description="Helical" evidence="6">
    <location>
        <begin position="850"/>
        <end position="872"/>
    </location>
</feature>
<evidence type="ECO:0000256" key="1">
    <source>
        <dbReference type="ARBA" id="ARBA00022450"/>
    </source>
</evidence>
<keyword evidence="1" id="KW-0596">Phosphopantetheine</keyword>
<dbReference type="InterPro" id="IPR018357">
    <property type="entry name" value="Hexapep_transf_CS"/>
</dbReference>
<dbReference type="InterPro" id="IPR000873">
    <property type="entry name" value="AMP-dep_synth/lig_dom"/>
</dbReference>
<dbReference type="NCBIfam" id="TIGR01733">
    <property type="entry name" value="AA-adenyl-dom"/>
    <property type="match status" value="1"/>
</dbReference>
<name>A0ABT5ZEK8_9ACTN</name>
<keyword evidence="2" id="KW-0597">Phosphoprotein</keyword>
<keyword evidence="6" id="KW-1133">Transmembrane helix</keyword>
<keyword evidence="4" id="KW-0677">Repeat</keyword>
<feature type="domain" description="Carrier" evidence="7">
    <location>
        <begin position="521"/>
        <end position="594"/>
    </location>
</feature>
<dbReference type="InterPro" id="IPR036736">
    <property type="entry name" value="ACP-like_sf"/>
</dbReference>
<feature type="transmembrane region" description="Helical" evidence="6">
    <location>
        <begin position="892"/>
        <end position="913"/>
    </location>
</feature>
<dbReference type="Pfam" id="PF00550">
    <property type="entry name" value="PP-binding"/>
    <property type="match status" value="1"/>
</dbReference>
<dbReference type="InterPro" id="IPR012728">
    <property type="entry name" value="Pls/PosA_C"/>
</dbReference>
<dbReference type="InterPro" id="IPR011004">
    <property type="entry name" value="Trimer_LpxA-like_sf"/>
</dbReference>
<dbReference type="Gene3D" id="1.10.1200.10">
    <property type="entry name" value="ACP-like"/>
    <property type="match status" value="1"/>
</dbReference>
<evidence type="ECO:0000259" key="7">
    <source>
        <dbReference type="PROSITE" id="PS50075"/>
    </source>
</evidence>
<dbReference type="InterPro" id="IPR045851">
    <property type="entry name" value="AMP-bd_C_sf"/>
</dbReference>
<keyword evidence="6" id="KW-0812">Transmembrane</keyword>
<organism evidence="8 9">
    <name type="scientific">Streptomyces silvisoli</name>
    <dbReference type="NCBI Taxonomy" id="3034235"/>
    <lineage>
        <taxon>Bacteria</taxon>
        <taxon>Bacillati</taxon>
        <taxon>Actinomycetota</taxon>
        <taxon>Actinomycetes</taxon>
        <taxon>Kitasatosporales</taxon>
        <taxon>Streptomycetaceae</taxon>
        <taxon>Streptomyces</taxon>
    </lineage>
</organism>
<keyword evidence="9" id="KW-1185">Reference proteome</keyword>
<proteinExistence type="predicted"/>
<dbReference type="EMBL" id="JARJBC010000001">
    <property type="protein sequence ID" value="MDF3288111.1"/>
    <property type="molecule type" value="Genomic_DNA"/>
</dbReference>
<evidence type="ECO:0000256" key="3">
    <source>
        <dbReference type="ARBA" id="ARBA00022679"/>
    </source>
</evidence>
<dbReference type="Gene3D" id="3.30.300.30">
    <property type="match status" value="1"/>
</dbReference>
<sequence>MNHVLPTGRMPVSQSVRTAPAPSGTLWPVVPAAAPRTLVDVLEATACAHPDAPALDAGSGAVDYQALLAEVNAFGATLRELRIGPGDRVGVRVPSGTAELYVAILAVLWTGAAYVPVDADDPDERAETIWSEAAVRAVIGPGLSVRRRDRAQPRGRARRPSPEDDAWVIFTSGTTGRPKGVAVSHRSAAAFVDAEARLFLQDRPLGPGDRVLAGLSVAFDASCEEMWLAWRHGACLVPAPRSLVRTGADLGPWLVDRRVTAISTVPGLLALWPNAALDRVRLLVVGGEDCPGELVERLGAGREMWNTYGPTETAVVACACRLRPGEPVRIGRPLDGWMVAVVDPQGRPVPWGATGQLVIAGVGTARYLDDARDTEAFGTHPVLDGRRAYRTGDLVRADPQGLVFLGRVDDQVKLAGRRVELGEIDGALRELPGVRAAAAAVRSTTGSDQVLVGYVVPERPLDDGAPHFDAAAARERLGTRLPTALVPRIVVVDDLPRRTSGKIDRRALPWPPPADDGPHDDLLDGTAAWLAARWRRLLGVAVTGESDFFAAGGTSLTAARLVSTLRERYPEVSVTDVYHYPTLRDLADRLDAQSRRSEPHRVVRPTPRRAGVLQFLFLVVLSTVAGLRWLLVLAALNNLAGPLPGTARLSWWLIVVSWLGLYSAPARVGISAGAARLLTSGVRPGTHQRGGSVHLRVWAAERIATTMGVPTLLGTPWAALFARAVGCSVGRDVVLHAPPPVTGLADFGDGCAVEPEADVSGWWLDGDAFRLGTVRVGAHARVAARATLLPGASVGAGADVAPGACLTGQVPPGRMWSGSPARPARGDNVDGHGPDAHGATRSRGIWWPTAYALAGLGFDAIPLLALLPALVLFANATGDGVTPTAIIHQLPWAAPIGAVLTTASYAALVALVVRVTGGALRPGSHPVYGSVAWCAWVTSRLMDQARRLLFPFYASLLTPLWLRLCGAKVGRRAEISTVLTLPQLTRIEHGAFLADDTLVAPFELRGRWLRLGRSAVGRRAFVGNSGIVGADRALPDQALVGVLSDAPAHLAPGASWLGRPGFTVPRRPEAADPRLTFHPPRHLVVMRAAVEACRLVPLLCVAVLADAFFLALTELTDAVGWLAAIALVGPLFMAAGVLALLTTTAAKWLLVGRFTVGRHPLWSSFVWRNELYDTFVETLAMPWLGHYLVGTPMLNAWLRTLGAHIGRGVWLESHWLPETDLVRLDDAVSVNRGCVLQTHLFHDRLLRVDTVRLGRGATLGPHSIILPGATLGDGTVIGPSSLVMRGEHVPAGSRWLGNPVVRWHTPPHDIPVTANPSDRGGKFADGFLPQRGQSPYFLVGDLGGERDRRAGVVGAQHAGEQMPSDQRRNRRGRGHRRTRHREGMADA</sequence>
<comment type="caution">
    <text evidence="8">The sequence shown here is derived from an EMBL/GenBank/DDBJ whole genome shotgun (WGS) entry which is preliminary data.</text>
</comment>
<dbReference type="Proteomes" id="UP001216579">
    <property type="component" value="Unassembled WGS sequence"/>
</dbReference>
<feature type="region of interest" description="Disordered" evidence="5">
    <location>
        <begin position="1353"/>
        <end position="1387"/>
    </location>
</feature>
<dbReference type="SUPFAM" id="SSF56801">
    <property type="entry name" value="Acetyl-CoA synthetase-like"/>
    <property type="match status" value="1"/>
</dbReference>
<evidence type="ECO:0000256" key="6">
    <source>
        <dbReference type="SAM" id="Phobius"/>
    </source>
</evidence>
<dbReference type="Gene3D" id="3.40.50.12780">
    <property type="entry name" value="N-terminal domain of ligase-like"/>
    <property type="match status" value="1"/>
</dbReference>
<dbReference type="RefSeq" id="WP_276091961.1">
    <property type="nucleotide sequence ID" value="NZ_JARJBC010000001.1"/>
</dbReference>
<dbReference type="NCBIfam" id="TIGR02353">
    <property type="entry name" value="NRPS_term_dom"/>
    <property type="match status" value="1"/>
</dbReference>
<dbReference type="Pfam" id="PF00501">
    <property type="entry name" value="AMP-binding"/>
    <property type="match status" value="1"/>
</dbReference>
<dbReference type="PROSITE" id="PS00455">
    <property type="entry name" value="AMP_BINDING"/>
    <property type="match status" value="1"/>
</dbReference>
<feature type="transmembrane region" description="Helical" evidence="6">
    <location>
        <begin position="1118"/>
        <end position="1141"/>
    </location>
</feature>
<keyword evidence="3" id="KW-0808">Transferase</keyword>
<evidence type="ECO:0000256" key="2">
    <source>
        <dbReference type="ARBA" id="ARBA00022553"/>
    </source>
</evidence>
<gene>
    <name evidence="8" type="ORF">P3G67_02460</name>
</gene>
<dbReference type="InterPro" id="IPR020845">
    <property type="entry name" value="AMP-binding_CS"/>
</dbReference>
<feature type="transmembrane region" description="Helical" evidence="6">
    <location>
        <begin position="1095"/>
        <end position="1112"/>
    </location>
</feature>
<dbReference type="InterPro" id="IPR010071">
    <property type="entry name" value="AA_adenyl_dom"/>
</dbReference>